<dbReference type="EMBL" id="HBGB01045367">
    <property type="protein sequence ID" value="CAD9071622.1"/>
    <property type="molecule type" value="Transcribed_RNA"/>
</dbReference>
<protein>
    <submittedName>
        <fullName evidence="2">Uncharacterized protein</fullName>
    </submittedName>
</protein>
<proteinExistence type="predicted"/>
<accession>A0A7S1KF29</accession>
<feature type="region of interest" description="Disordered" evidence="1">
    <location>
        <begin position="16"/>
        <end position="75"/>
    </location>
</feature>
<sequence>MFIQCLVMEDDFVDGSLDSDDDLLAGNRHESDDDFVPEGLNESHEPESDVADQDAEDREEPEKEPSRGPTAPTGTGRPCRVACIVGVLAIIAALVHWCVSCARTRDAREVGGVLNSVNIGLIEAVQRKDSGVQQPPLATALRHRMWQQSRCGFLGRFERMQDIGQDEWTSTSCGARHLCIMDGHPTYRGVKYTSWAVMWPAVIADSIGRRSIADAMKVLDFLPPLVTAFRASAGQLFDVYSFQHGQKVPCLLGGVPMQPPMAQSVFRDMTIERARSFYPVKLRRRAHPSRLRGRRPTESIFILGLSAKDKIGSVVSR</sequence>
<name>A0A7S1KF29_9ALVE</name>
<evidence type="ECO:0000313" key="2">
    <source>
        <dbReference type="EMBL" id="CAD9071622.1"/>
    </source>
</evidence>
<dbReference type="AlphaFoldDB" id="A0A7S1KF29"/>
<gene>
    <name evidence="2" type="ORF">VBRA1451_LOCUS26705</name>
</gene>
<reference evidence="2" key="1">
    <citation type="submission" date="2021-01" db="EMBL/GenBank/DDBJ databases">
        <authorList>
            <person name="Corre E."/>
            <person name="Pelletier E."/>
            <person name="Niang G."/>
            <person name="Scheremetjew M."/>
            <person name="Finn R."/>
            <person name="Kale V."/>
            <person name="Holt S."/>
            <person name="Cochrane G."/>
            <person name="Meng A."/>
            <person name="Brown T."/>
            <person name="Cohen L."/>
        </authorList>
    </citation>
    <scope>NUCLEOTIDE SEQUENCE</scope>
    <source>
        <strain evidence="2">CCMP3346</strain>
    </source>
</reference>
<organism evidence="2">
    <name type="scientific">Vitrella brassicaformis</name>
    <dbReference type="NCBI Taxonomy" id="1169539"/>
    <lineage>
        <taxon>Eukaryota</taxon>
        <taxon>Sar</taxon>
        <taxon>Alveolata</taxon>
        <taxon>Colpodellida</taxon>
        <taxon>Vitrellaceae</taxon>
        <taxon>Vitrella</taxon>
    </lineage>
</organism>
<feature type="compositionally biased region" description="Acidic residues" evidence="1">
    <location>
        <begin position="48"/>
        <end position="59"/>
    </location>
</feature>
<evidence type="ECO:0000256" key="1">
    <source>
        <dbReference type="SAM" id="MobiDB-lite"/>
    </source>
</evidence>